<feature type="domain" description="VTT" evidence="7">
    <location>
        <begin position="35"/>
        <end position="155"/>
    </location>
</feature>
<evidence type="ECO:0000313" key="8">
    <source>
        <dbReference type="EMBL" id="MDN3573617.1"/>
    </source>
</evidence>
<evidence type="ECO:0000313" key="9">
    <source>
        <dbReference type="Proteomes" id="UP001244297"/>
    </source>
</evidence>
<keyword evidence="2" id="KW-1003">Cell membrane</keyword>
<comment type="subcellular location">
    <subcellularLocation>
        <location evidence="1">Cell membrane</location>
        <topology evidence="1">Multi-pass membrane protein</topology>
    </subcellularLocation>
</comment>
<feature type="transmembrane region" description="Helical" evidence="6">
    <location>
        <begin position="53"/>
        <end position="77"/>
    </location>
</feature>
<comment type="caution">
    <text evidence="8">The sequence shown here is derived from an EMBL/GenBank/DDBJ whole genome shotgun (WGS) entry which is preliminary data.</text>
</comment>
<organism evidence="8 9">
    <name type="scientific">Methylobacterium longum</name>
    <dbReference type="NCBI Taxonomy" id="767694"/>
    <lineage>
        <taxon>Bacteria</taxon>
        <taxon>Pseudomonadati</taxon>
        <taxon>Pseudomonadota</taxon>
        <taxon>Alphaproteobacteria</taxon>
        <taxon>Hyphomicrobiales</taxon>
        <taxon>Methylobacteriaceae</taxon>
        <taxon>Methylobacterium</taxon>
    </lineage>
</organism>
<reference evidence="9" key="1">
    <citation type="journal article" date="2019" name="Int. J. Syst. Evol. Microbiol.">
        <title>The Global Catalogue of Microorganisms (GCM) 10K type strain sequencing project: providing services to taxonomists for standard genome sequencing and annotation.</title>
        <authorList>
            <consortium name="The Broad Institute Genomics Platform"/>
            <consortium name="The Broad Institute Genome Sequencing Center for Infectious Disease"/>
            <person name="Wu L."/>
            <person name="Ma J."/>
        </authorList>
    </citation>
    <scope>NUCLEOTIDE SEQUENCE [LARGE SCALE GENOMIC DNA]</scope>
    <source>
        <strain evidence="9">CECT 7806</strain>
    </source>
</reference>
<dbReference type="InterPro" id="IPR051311">
    <property type="entry name" value="DedA_domain"/>
</dbReference>
<protein>
    <submittedName>
        <fullName evidence="8">DedA family protein</fullName>
    </submittedName>
</protein>
<dbReference type="PANTHER" id="PTHR42709">
    <property type="entry name" value="ALKALINE PHOSPHATASE LIKE PROTEIN"/>
    <property type="match status" value="1"/>
</dbReference>
<gene>
    <name evidence="8" type="ORF">QWZ18_23750</name>
</gene>
<dbReference type="Pfam" id="PF09335">
    <property type="entry name" value="VTT_dom"/>
    <property type="match status" value="1"/>
</dbReference>
<sequence>MAFLHDLPIADLIAHYGYLAIFIIITLESAGLPLPGETVLLTSAAYAGSTGNINIAVVVAIAATAAVLGDNAGYWVGRRWGLPLLLRKGHLVGLDHGRLKLGQYLFRQHGGKIVFFGRFTAMLRAYAAVLAGVNKLDARRFFAFNALGGVTWASMMGFGAYLCGRSIENVMGPVGLGLLAFVLLGAVALWLFMRRHEARLMVAAEAAIPGPLVAGLNTAPPSRPAEQLEAVVVEVDQSSSTQREFQAQIEELLAKQPATQARTGTRPIERRQAEPLPWWFKVPALLLVAAVGMTFASWDDSVTGGFFGRLVGQISIVGVGLILLGPTIILILVGLRLRYPSQLISSSEEIGRANRLPA</sequence>
<evidence type="ECO:0000256" key="4">
    <source>
        <dbReference type="ARBA" id="ARBA00022989"/>
    </source>
</evidence>
<feature type="transmembrane region" description="Helical" evidence="6">
    <location>
        <begin position="278"/>
        <end position="298"/>
    </location>
</feature>
<feature type="transmembrane region" description="Helical" evidence="6">
    <location>
        <begin position="310"/>
        <end position="335"/>
    </location>
</feature>
<evidence type="ECO:0000256" key="2">
    <source>
        <dbReference type="ARBA" id="ARBA00022475"/>
    </source>
</evidence>
<keyword evidence="3 6" id="KW-0812">Transmembrane</keyword>
<dbReference type="InterPro" id="IPR032816">
    <property type="entry name" value="VTT_dom"/>
</dbReference>
<proteinExistence type="predicted"/>
<keyword evidence="9" id="KW-1185">Reference proteome</keyword>
<evidence type="ECO:0000259" key="7">
    <source>
        <dbReference type="Pfam" id="PF09335"/>
    </source>
</evidence>
<feature type="transmembrane region" description="Helical" evidence="6">
    <location>
        <begin position="141"/>
        <end position="162"/>
    </location>
</feature>
<feature type="transmembrane region" description="Helical" evidence="6">
    <location>
        <begin position="12"/>
        <end position="33"/>
    </location>
</feature>
<dbReference type="Proteomes" id="UP001244297">
    <property type="component" value="Unassembled WGS sequence"/>
</dbReference>
<accession>A0ABT8AUI1</accession>
<evidence type="ECO:0000256" key="3">
    <source>
        <dbReference type="ARBA" id="ARBA00022692"/>
    </source>
</evidence>
<dbReference type="PANTHER" id="PTHR42709:SF6">
    <property type="entry name" value="UNDECAPRENYL PHOSPHATE TRANSPORTER A"/>
    <property type="match status" value="1"/>
</dbReference>
<evidence type="ECO:0000256" key="6">
    <source>
        <dbReference type="SAM" id="Phobius"/>
    </source>
</evidence>
<keyword evidence="5 6" id="KW-0472">Membrane</keyword>
<dbReference type="EMBL" id="JAUFPT010000078">
    <property type="protein sequence ID" value="MDN3573617.1"/>
    <property type="molecule type" value="Genomic_DNA"/>
</dbReference>
<name>A0ABT8AUI1_9HYPH</name>
<evidence type="ECO:0000256" key="5">
    <source>
        <dbReference type="ARBA" id="ARBA00023136"/>
    </source>
</evidence>
<evidence type="ECO:0000256" key="1">
    <source>
        <dbReference type="ARBA" id="ARBA00004651"/>
    </source>
</evidence>
<keyword evidence="4 6" id="KW-1133">Transmembrane helix</keyword>
<feature type="transmembrane region" description="Helical" evidence="6">
    <location>
        <begin position="174"/>
        <end position="192"/>
    </location>
</feature>